<proteinExistence type="predicted"/>
<protein>
    <submittedName>
        <fullName evidence="2">Uncharacterized protein</fullName>
    </submittedName>
</protein>
<evidence type="ECO:0000313" key="3">
    <source>
        <dbReference type="Proteomes" id="UP000594263"/>
    </source>
</evidence>
<keyword evidence="3" id="KW-1185">Reference proteome</keyword>
<accession>A0A7N1A2S6</accession>
<sequence>MNKSSNDRHSDLRDSMIIMILFNLLDFDGGGILTYDRNRDFLLRCIHILLRRVRPQHQGRHLINLLIHPLNFVLFPLYFFSLIIICSIIHNVHVIKECMK</sequence>
<organism evidence="2 3">
    <name type="scientific">Kalanchoe fedtschenkoi</name>
    <name type="common">Lavender scallops</name>
    <name type="synonym">South American air plant</name>
    <dbReference type="NCBI Taxonomy" id="63787"/>
    <lineage>
        <taxon>Eukaryota</taxon>
        <taxon>Viridiplantae</taxon>
        <taxon>Streptophyta</taxon>
        <taxon>Embryophyta</taxon>
        <taxon>Tracheophyta</taxon>
        <taxon>Spermatophyta</taxon>
        <taxon>Magnoliopsida</taxon>
        <taxon>eudicotyledons</taxon>
        <taxon>Gunneridae</taxon>
        <taxon>Pentapetalae</taxon>
        <taxon>Saxifragales</taxon>
        <taxon>Crassulaceae</taxon>
        <taxon>Kalanchoe</taxon>
    </lineage>
</organism>
<keyword evidence="1" id="KW-0472">Membrane</keyword>
<name>A0A7N1A2S6_KALFE</name>
<feature type="transmembrane region" description="Helical" evidence="1">
    <location>
        <begin position="72"/>
        <end position="92"/>
    </location>
</feature>
<keyword evidence="1" id="KW-0812">Transmembrane</keyword>
<dbReference type="Gramene" id="Kaladp0069s0020.1.v1.1">
    <property type="protein sequence ID" value="Kaladp0069s0020.1.v1.1"/>
    <property type="gene ID" value="Kaladp0069s0020.v1.1"/>
</dbReference>
<keyword evidence="1" id="KW-1133">Transmembrane helix</keyword>
<evidence type="ECO:0000313" key="2">
    <source>
        <dbReference type="EnsemblPlants" id="Kaladp0069s0020.1.v1.1"/>
    </source>
</evidence>
<dbReference type="Proteomes" id="UP000594263">
    <property type="component" value="Unplaced"/>
</dbReference>
<dbReference type="EnsemblPlants" id="Kaladp0069s0020.1.v1.1">
    <property type="protein sequence ID" value="Kaladp0069s0020.1.v1.1"/>
    <property type="gene ID" value="Kaladp0069s0020.v1.1"/>
</dbReference>
<dbReference type="AlphaFoldDB" id="A0A7N1A2S6"/>
<reference evidence="2" key="1">
    <citation type="submission" date="2021-01" db="UniProtKB">
        <authorList>
            <consortium name="EnsemblPlants"/>
        </authorList>
    </citation>
    <scope>IDENTIFICATION</scope>
</reference>
<evidence type="ECO:0000256" key="1">
    <source>
        <dbReference type="SAM" id="Phobius"/>
    </source>
</evidence>